<gene>
    <name evidence="2" type="ORF">NYG85_08060</name>
</gene>
<keyword evidence="3" id="KW-1185">Reference proteome</keyword>
<dbReference type="EMBL" id="JANURM010000010">
    <property type="protein sequence ID" value="MDL0089316.1"/>
    <property type="molecule type" value="Genomic_DNA"/>
</dbReference>
<dbReference type="Pfam" id="PF03473">
    <property type="entry name" value="MOSC"/>
    <property type="match status" value="1"/>
</dbReference>
<proteinExistence type="predicted"/>
<dbReference type="Gene3D" id="2.40.33.20">
    <property type="entry name" value="PK beta-barrel domain-like"/>
    <property type="match status" value="1"/>
</dbReference>
<name>A0ABT7HQW3_9BACT</name>
<dbReference type="InterPro" id="IPR052353">
    <property type="entry name" value="Benzoxazolinone_Detox_Enz"/>
</dbReference>
<reference evidence="2" key="2">
    <citation type="journal article" date="2023" name="Microorganisms">
        <title>Isolation and Genomic Characteristics of Cat-Borne Campylobacter felis sp. nov. and Sheep-Borne Campylobacter ovis sp. nov.</title>
        <authorList>
            <person name="Wang H."/>
            <person name="Li Y."/>
            <person name="Gu Y."/>
            <person name="Zhou G."/>
            <person name="Chen X."/>
            <person name="Zhang X."/>
            <person name="Shao Z."/>
            <person name="Zhang J."/>
            <person name="Zhang M."/>
        </authorList>
    </citation>
    <scope>NUCLEOTIDE SEQUENCE</scope>
    <source>
        <strain evidence="2">PS10</strain>
    </source>
</reference>
<feature type="domain" description="MOSC" evidence="1">
    <location>
        <begin position="35"/>
        <end position="170"/>
    </location>
</feature>
<protein>
    <submittedName>
        <fullName evidence="2">MOSC domain-containing protein</fullName>
    </submittedName>
</protein>
<evidence type="ECO:0000313" key="2">
    <source>
        <dbReference type="EMBL" id="MDL0089316.1"/>
    </source>
</evidence>
<dbReference type="RefSeq" id="WP_284937975.1">
    <property type="nucleotide sequence ID" value="NZ_JANURM010000010.1"/>
</dbReference>
<sequence>MAILKAVLIGEVKEYGDKNATEPLKKAWRTAMFKVALNGEVFADELGFRGDSVADTKHHGGKEKAIFANSYENYPAWEQFLGLKNLPFGAMGENLTISGLDESSVCIGDIHEIGSLVLQVSQPRKPCFNLSKRWGNAKMATEIFSTGKSGWYYRVLQNGSCKAGDEVRVAKKDSVNLSVLELNRLFYAPNENLKTLEKLKMAQNLAGNWLNDIQKRIENSYDNSYMTNM</sequence>
<dbReference type="SUPFAM" id="SSF50800">
    <property type="entry name" value="PK beta-barrel domain-like"/>
    <property type="match status" value="1"/>
</dbReference>
<dbReference type="PANTHER" id="PTHR30212">
    <property type="entry name" value="PROTEIN YIIM"/>
    <property type="match status" value="1"/>
</dbReference>
<dbReference type="Proteomes" id="UP001173801">
    <property type="component" value="Unassembled WGS sequence"/>
</dbReference>
<comment type="caution">
    <text evidence="2">The sequence shown here is derived from an EMBL/GenBank/DDBJ whole genome shotgun (WGS) entry which is preliminary data.</text>
</comment>
<dbReference type="PROSITE" id="PS51340">
    <property type="entry name" value="MOSC"/>
    <property type="match status" value="1"/>
</dbReference>
<dbReference type="InterPro" id="IPR005302">
    <property type="entry name" value="MoCF_Sase_C"/>
</dbReference>
<dbReference type="PANTHER" id="PTHR30212:SF2">
    <property type="entry name" value="PROTEIN YIIM"/>
    <property type="match status" value="1"/>
</dbReference>
<organism evidence="2 3">
    <name type="scientific">Campylobacter gastrosuis</name>
    <dbReference type="NCBI Taxonomy" id="2974576"/>
    <lineage>
        <taxon>Bacteria</taxon>
        <taxon>Pseudomonadati</taxon>
        <taxon>Campylobacterota</taxon>
        <taxon>Epsilonproteobacteria</taxon>
        <taxon>Campylobacterales</taxon>
        <taxon>Campylobacteraceae</taxon>
        <taxon>Campylobacter</taxon>
    </lineage>
</organism>
<evidence type="ECO:0000313" key="3">
    <source>
        <dbReference type="Proteomes" id="UP001173801"/>
    </source>
</evidence>
<accession>A0ABT7HQW3</accession>
<dbReference type="InterPro" id="IPR011037">
    <property type="entry name" value="Pyrv_Knase-like_insert_dom_sf"/>
</dbReference>
<evidence type="ECO:0000259" key="1">
    <source>
        <dbReference type="PROSITE" id="PS51340"/>
    </source>
</evidence>
<reference evidence="2" key="1">
    <citation type="submission" date="2022-08" db="EMBL/GenBank/DDBJ databases">
        <authorList>
            <person name="Wang H."/>
        </authorList>
    </citation>
    <scope>NUCLEOTIDE SEQUENCE</scope>
    <source>
        <strain evidence="2">PS10</strain>
    </source>
</reference>